<dbReference type="OrthoDB" id="597970at2"/>
<protein>
    <submittedName>
        <fullName evidence="1">Uncharacterized protein</fullName>
    </submittedName>
</protein>
<dbReference type="KEGG" id="pph:Ppha_2768"/>
<gene>
    <name evidence="1" type="ordered locus">Ppha_2768</name>
</gene>
<sequence length="92" mass="10653">MAQFRAGDKIIYHKPKSSFCPGPRAKQVFPLEHGEEYHYVVDKFWKVDKVNEDGTLDVVTRTGKKNKLQASDPNISKAHLLQHLLYRKRFVG</sequence>
<dbReference type="AlphaFoldDB" id="B4SGI4"/>
<dbReference type="EMBL" id="CP001110">
    <property type="protein sequence ID" value="ACF44920.1"/>
    <property type="molecule type" value="Genomic_DNA"/>
</dbReference>
<organism evidence="1 2">
    <name type="scientific">Pelodictyon phaeoclathratiforme (strain DSM 5477 / BU-1)</name>
    <dbReference type="NCBI Taxonomy" id="324925"/>
    <lineage>
        <taxon>Bacteria</taxon>
        <taxon>Pseudomonadati</taxon>
        <taxon>Chlorobiota</taxon>
        <taxon>Chlorobiia</taxon>
        <taxon>Chlorobiales</taxon>
        <taxon>Chlorobiaceae</taxon>
        <taxon>Chlorobium/Pelodictyon group</taxon>
        <taxon>Pelodictyon</taxon>
    </lineage>
</organism>
<proteinExistence type="predicted"/>
<evidence type="ECO:0000313" key="1">
    <source>
        <dbReference type="EMBL" id="ACF44920.1"/>
    </source>
</evidence>
<accession>B4SGI4</accession>
<name>B4SGI4_PELPB</name>
<dbReference type="RefSeq" id="WP_012509388.1">
    <property type="nucleotide sequence ID" value="NC_011060.1"/>
</dbReference>
<keyword evidence="2" id="KW-1185">Reference proteome</keyword>
<dbReference type="Proteomes" id="UP000002724">
    <property type="component" value="Chromosome"/>
</dbReference>
<dbReference type="eggNOG" id="ENOG50337I0">
    <property type="taxonomic scope" value="Bacteria"/>
</dbReference>
<evidence type="ECO:0000313" key="2">
    <source>
        <dbReference type="Proteomes" id="UP000002724"/>
    </source>
</evidence>
<reference evidence="1 2" key="1">
    <citation type="submission" date="2008-06" db="EMBL/GenBank/DDBJ databases">
        <title>Complete sequence of Pelodictyon phaeoclathratiforme BU-1.</title>
        <authorList>
            <consortium name="US DOE Joint Genome Institute"/>
            <person name="Lucas S."/>
            <person name="Copeland A."/>
            <person name="Lapidus A."/>
            <person name="Glavina del Rio T."/>
            <person name="Dalin E."/>
            <person name="Tice H."/>
            <person name="Bruce D."/>
            <person name="Goodwin L."/>
            <person name="Pitluck S."/>
            <person name="Schmutz J."/>
            <person name="Larimer F."/>
            <person name="Land M."/>
            <person name="Hauser L."/>
            <person name="Kyrpides N."/>
            <person name="Mikhailova N."/>
            <person name="Liu Z."/>
            <person name="Li T."/>
            <person name="Zhao F."/>
            <person name="Overmann J."/>
            <person name="Bryant D.A."/>
            <person name="Richardson P."/>
        </authorList>
    </citation>
    <scope>NUCLEOTIDE SEQUENCE [LARGE SCALE GENOMIC DNA]</scope>
    <source>
        <strain evidence="2">DSM 5477 / BU-1</strain>
    </source>
</reference>
<dbReference type="HOGENOM" id="CLU_2205216_0_0_10"/>